<name>Q9YF59_AERPE</name>
<gene>
    <name evidence="2" type="ordered locus">APE_0382</name>
</gene>
<proteinExistence type="predicted"/>
<dbReference type="eggNOG" id="arCOG00504">
    <property type="taxonomic scope" value="Archaea"/>
</dbReference>
<dbReference type="EMBL" id="BA000002">
    <property type="protein sequence ID" value="BAA79337.1"/>
    <property type="molecule type" value="Genomic_DNA"/>
</dbReference>
<dbReference type="SMR" id="Q9YF59"/>
<dbReference type="RefSeq" id="WP_010865703.1">
    <property type="nucleotide sequence ID" value="NC_000854.2"/>
</dbReference>
<sequence length="229" mass="24439">MWIVLWPGLTGLPDSLVLLARVGGCSVLYDTGSGEPGSIVALAANLASAGVKPWSINVAIVSHAHVPSSGGARWLHDNHRVTIAARRPDSRWIEEGDPVKTAAVDYGLPTKPVPIGLELEREGRMPGECEGVEVLFTPGHTPGSVSVSLDTGDATVLAVSDALGRLKRDWGSSEREWMESLDKISSRDPDYLCTSVTCMDRRAAKAFLDEIREKGPVWDVENSSGDGPG</sequence>
<dbReference type="EnsemblBacteria" id="BAA79337">
    <property type="protein sequence ID" value="BAA79337"/>
    <property type="gene ID" value="APE_0382"/>
</dbReference>
<dbReference type="PIR" id="E72730">
    <property type="entry name" value="E72730"/>
</dbReference>
<dbReference type="SMART" id="SM00849">
    <property type="entry name" value="Lactamase_B"/>
    <property type="match status" value="1"/>
</dbReference>
<dbReference type="Pfam" id="PF00753">
    <property type="entry name" value="Lactamase_B"/>
    <property type="match status" value="1"/>
</dbReference>
<organism evidence="2 3">
    <name type="scientific">Aeropyrum pernix (strain ATCC 700893 / DSM 11879 / JCM 9820 / NBRC 100138 / K1)</name>
    <dbReference type="NCBI Taxonomy" id="272557"/>
    <lineage>
        <taxon>Archaea</taxon>
        <taxon>Thermoproteota</taxon>
        <taxon>Thermoprotei</taxon>
        <taxon>Desulfurococcales</taxon>
        <taxon>Desulfurococcaceae</taxon>
        <taxon>Aeropyrum</taxon>
    </lineage>
</organism>
<dbReference type="InterPro" id="IPR050855">
    <property type="entry name" value="NDM-1-like"/>
</dbReference>
<accession>Q9YF59</accession>
<dbReference type="PATRIC" id="fig|272557.25.peg.289"/>
<evidence type="ECO:0000259" key="1">
    <source>
        <dbReference type="SMART" id="SM00849"/>
    </source>
</evidence>
<evidence type="ECO:0000313" key="3">
    <source>
        <dbReference type="Proteomes" id="UP000002518"/>
    </source>
</evidence>
<dbReference type="PANTHER" id="PTHR42951">
    <property type="entry name" value="METALLO-BETA-LACTAMASE DOMAIN-CONTAINING"/>
    <property type="match status" value="1"/>
</dbReference>
<reference evidence="2 3" key="1">
    <citation type="journal article" date="1999" name="DNA Res.">
        <title>Complete genome sequence of an aerobic hyper-thermophilic crenarchaeon, Aeropyrum pernix K1.</title>
        <authorList>
            <person name="Kawarabayasi Y."/>
            <person name="Hino Y."/>
            <person name="Horikawa H."/>
            <person name="Yamazaki S."/>
            <person name="Haikawa Y."/>
            <person name="Jin-no K."/>
            <person name="Takahashi M."/>
            <person name="Sekine M."/>
            <person name="Baba S."/>
            <person name="Ankai A."/>
            <person name="Kosugi H."/>
            <person name="Hosoyama A."/>
            <person name="Fukui S."/>
            <person name="Nagai Y."/>
            <person name="Nishijima K."/>
            <person name="Nakazawa H."/>
            <person name="Takamiya M."/>
            <person name="Masuda S."/>
            <person name="Funahashi T."/>
            <person name="Tanaka T."/>
            <person name="Kudoh Y."/>
            <person name="Yamazaki J."/>
            <person name="Kushida N."/>
            <person name="Oguchi A."/>
            <person name="Aoki K."/>
            <person name="Kubota K."/>
            <person name="Nakamura Y."/>
            <person name="Nomura N."/>
            <person name="Sako Y."/>
            <person name="Kikuchi H."/>
        </authorList>
    </citation>
    <scope>NUCLEOTIDE SEQUENCE [LARGE SCALE GENOMIC DNA]</scope>
    <source>
        <strain evidence="3">ATCC 700893 / DSM 11879 / JCM 9820 / NBRC 100138 / K1</strain>
    </source>
</reference>
<dbReference type="STRING" id="272557.APE_0382"/>
<evidence type="ECO:0000313" key="2">
    <source>
        <dbReference type="EMBL" id="BAA79337.1"/>
    </source>
</evidence>
<protein>
    <recommendedName>
        <fullName evidence="1">Metallo-beta-lactamase domain-containing protein</fullName>
    </recommendedName>
</protein>
<dbReference type="Proteomes" id="UP000002518">
    <property type="component" value="Chromosome"/>
</dbReference>
<dbReference type="KEGG" id="ape:APE_0382"/>
<keyword evidence="3" id="KW-1185">Reference proteome</keyword>
<dbReference type="Gene3D" id="3.60.15.10">
    <property type="entry name" value="Ribonuclease Z/Hydroxyacylglutathione hydrolase-like"/>
    <property type="match status" value="1"/>
</dbReference>
<dbReference type="GeneID" id="1444586"/>
<feature type="domain" description="Metallo-beta-lactamase" evidence="1">
    <location>
        <begin position="14"/>
        <end position="196"/>
    </location>
</feature>
<dbReference type="InterPro" id="IPR036866">
    <property type="entry name" value="RibonucZ/Hydroxyglut_hydro"/>
</dbReference>
<dbReference type="InterPro" id="IPR001279">
    <property type="entry name" value="Metallo-B-lactamas"/>
</dbReference>
<dbReference type="SUPFAM" id="SSF56281">
    <property type="entry name" value="Metallo-hydrolase/oxidoreductase"/>
    <property type="match status" value="1"/>
</dbReference>
<dbReference type="AlphaFoldDB" id="Q9YF59"/>